<feature type="transmembrane region" description="Helical" evidence="1">
    <location>
        <begin position="29"/>
        <end position="50"/>
    </location>
</feature>
<dbReference type="EMBL" id="JAPVES010000024">
    <property type="protein sequence ID" value="MCZ3371145.1"/>
    <property type="molecule type" value="Genomic_DNA"/>
</dbReference>
<accession>A0A9E5DHF1</accession>
<feature type="transmembrane region" description="Helical" evidence="1">
    <location>
        <begin position="62"/>
        <end position="80"/>
    </location>
</feature>
<reference evidence="2" key="1">
    <citation type="submission" date="2022-12" db="EMBL/GenBank/DDBJ databases">
        <title>Reclassification of two methanogenic archaea species isolated from the Kolyma lowland permafrost.</title>
        <authorList>
            <person name="Trubitsyn V.E."/>
            <person name="Rivkina E.M."/>
            <person name="Shcherbakova V.A."/>
        </authorList>
    </citation>
    <scope>NUCLEOTIDE SEQUENCE</scope>
    <source>
        <strain evidence="2">M2</strain>
        <strain evidence="3">MK4</strain>
    </source>
</reference>
<keyword evidence="1" id="KW-0472">Membrane</keyword>
<dbReference type="RefSeq" id="WP_048082000.1">
    <property type="nucleotide sequence ID" value="NZ_JAPVER010000020.1"/>
</dbReference>
<keyword evidence="1" id="KW-1133">Transmembrane helix</keyword>
<evidence type="ECO:0000256" key="1">
    <source>
        <dbReference type="SAM" id="Phobius"/>
    </source>
</evidence>
<sequence>MENKFKYMILGFLVIVGILGYIFKSNSMLYYLLISLLGGYLISTAVDHLLKEAKNKGKMNLLTWFGSAVLILSGIMVMVLDVTNIVFWNSGIFRIICLNDQLFLLYWHGRA</sequence>
<feature type="transmembrane region" description="Helical" evidence="1">
    <location>
        <begin position="7"/>
        <end position="23"/>
    </location>
</feature>
<comment type="caution">
    <text evidence="2">The sequence shown here is derived from an EMBL/GenBank/DDBJ whole genome shotgun (WGS) entry which is preliminary data.</text>
</comment>
<protein>
    <submittedName>
        <fullName evidence="2">Uncharacterized protein</fullName>
    </submittedName>
</protein>
<name>A0A9E5DHF1_9EURY</name>
<evidence type="ECO:0000313" key="2">
    <source>
        <dbReference type="EMBL" id="MCZ3365681.1"/>
    </source>
</evidence>
<keyword evidence="1" id="KW-0812">Transmembrane</keyword>
<dbReference type="Proteomes" id="UP001068021">
    <property type="component" value="Unassembled WGS sequence"/>
</dbReference>
<keyword evidence="4" id="KW-1185">Reference proteome</keyword>
<proteinExistence type="predicted"/>
<evidence type="ECO:0000313" key="3">
    <source>
        <dbReference type="EMBL" id="MCZ3371145.1"/>
    </source>
</evidence>
<organism evidence="2 4">
    <name type="scientific">Methanobacterium veterum</name>
    <dbReference type="NCBI Taxonomy" id="408577"/>
    <lineage>
        <taxon>Archaea</taxon>
        <taxon>Methanobacteriati</taxon>
        <taxon>Methanobacteriota</taxon>
        <taxon>Methanomada group</taxon>
        <taxon>Methanobacteria</taxon>
        <taxon>Methanobacteriales</taxon>
        <taxon>Methanobacteriaceae</taxon>
        <taxon>Methanobacterium</taxon>
    </lineage>
</organism>
<dbReference type="Proteomes" id="UP001074446">
    <property type="component" value="Unassembled WGS sequence"/>
</dbReference>
<gene>
    <name evidence="3" type="ORF">O3H35_00685</name>
    <name evidence="2" type="ORF">O3H54_07270</name>
</gene>
<feature type="transmembrane region" description="Helical" evidence="1">
    <location>
        <begin position="86"/>
        <end position="107"/>
    </location>
</feature>
<dbReference type="EMBL" id="JAPVER010000020">
    <property type="protein sequence ID" value="MCZ3365681.1"/>
    <property type="molecule type" value="Genomic_DNA"/>
</dbReference>
<evidence type="ECO:0000313" key="4">
    <source>
        <dbReference type="Proteomes" id="UP001068021"/>
    </source>
</evidence>
<dbReference type="AlphaFoldDB" id="A0A9E5DHF1"/>